<gene>
    <name evidence="6" type="ORF">DXD79_27575</name>
</gene>
<reference evidence="6 7" key="1">
    <citation type="submission" date="2018-08" db="EMBL/GenBank/DDBJ databases">
        <title>A genome reference for cultivated species of the human gut microbiota.</title>
        <authorList>
            <person name="Zou Y."/>
            <person name="Xue W."/>
            <person name="Luo G."/>
        </authorList>
    </citation>
    <scope>NUCLEOTIDE SEQUENCE [LARGE SCALE GENOMIC DNA]</scope>
    <source>
        <strain evidence="6 7">TM09-12</strain>
    </source>
</reference>
<sequence>MRIGGKLMNKKRLSSKSINFYKLYLVNIFITVVFICLISFICSTYSSRMILKNMTAFNEEMVAEKSAALDERIKQLEETVNVIIGEENVFKFLMTNESYYEKPTMMLKMIRHFQNICSNNSLIEGIRLVDVKRGIVINEKTKVSIEEYGFFDRYHNQNSFVVTRGEEGKTLEFVKTFEPVRGEKDVYIILTLKEDAFTANLLIGNETEMVKSYLLTDDGDILSVDGGDEIGPLISENLKKQMEGSEKLEIGGQKLMLYKHKSSISDISLAAVQDYTYLSQEAGHVTRAIIIVSILMIAIASVIIYLCSLYVYKPLKRLGHKLQGLAVKSQAMPVTNEYSLIEDVVNELQNDKAYAFPSVVRDSIRKLVMEYFDEERFEYLRRLTNQAMDFEMNALVVTECGSGKESSGIIAEFNRLLQDESEIDGFIAGLTSTRSVGIFNTNLSYEKFLDKISGVKERLETEKGLKFTCCVSRGFKNRENMNLVYTETLGTLERTFFTGKNAFIHEDAPITEYKNEYYSKEAESRLTRYVTEGKREEALETLHALTKDLSNKARDIQYTRFVYFQICNNLVRNVLDMGGRLPKGVSEKDIFKAVFGVDSIQDLVRMSEEIVEVCAANFNRQEKTYSSNVEKAVSFIAENYMRDLSLDDVAKAVFLSSGYLSIIFKDETGYTVLEYITYVRMQKAKGLLLQTPALKVKDIAEQLGYNNVQSFLRYFKKYYGETPMAFRKKEE</sequence>
<evidence type="ECO:0000256" key="4">
    <source>
        <dbReference type="SAM" id="Phobius"/>
    </source>
</evidence>
<dbReference type="Proteomes" id="UP000263014">
    <property type="component" value="Unassembled WGS sequence"/>
</dbReference>
<feature type="transmembrane region" description="Helical" evidence="4">
    <location>
        <begin position="21"/>
        <end position="41"/>
    </location>
</feature>
<dbReference type="PROSITE" id="PS00041">
    <property type="entry name" value="HTH_ARAC_FAMILY_1"/>
    <property type="match status" value="1"/>
</dbReference>
<dbReference type="Gene3D" id="1.10.10.60">
    <property type="entry name" value="Homeodomain-like"/>
    <property type="match status" value="2"/>
</dbReference>
<dbReference type="InterPro" id="IPR018062">
    <property type="entry name" value="HTH_AraC-typ_CS"/>
</dbReference>
<evidence type="ECO:0000256" key="3">
    <source>
        <dbReference type="ARBA" id="ARBA00023163"/>
    </source>
</evidence>
<dbReference type="PANTHER" id="PTHR43280:SF2">
    <property type="entry name" value="HTH-TYPE TRANSCRIPTIONAL REGULATOR EXSA"/>
    <property type="match status" value="1"/>
</dbReference>
<dbReference type="EMBL" id="QSON01000019">
    <property type="protein sequence ID" value="RGI97569.1"/>
    <property type="molecule type" value="Genomic_DNA"/>
</dbReference>
<feature type="transmembrane region" description="Helical" evidence="4">
    <location>
        <begin position="288"/>
        <end position="312"/>
    </location>
</feature>
<feature type="domain" description="HTH araC/xylS-type" evidence="5">
    <location>
        <begin position="630"/>
        <end position="729"/>
    </location>
</feature>
<evidence type="ECO:0000313" key="7">
    <source>
        <dbReference type="Proteomes" id="UP000263014"/>
    </source>
</evidence>
<dbReference type="InterPro" id="IPR009057">
    <property type="entry name" value="Homeodomain-like_sf"/>
</dbReference>
<dbReference type="PROSITE" id="PS01124">
    <property type="entry name" value="HTH_ARAC_FAMILY_2"/>
    <property type="match status" value="1"/>
</dbReference>
<evidence type="ECO:0000256" key="1">
    <source>
        <dbReference type="ARBA" id="ARBA00023015"/>
    </source>
</evidence>
<keyword evidence="3" id="KW-0804">Transcription</keyword>
<accession>A0A374P160</accession>
<keyword evidence="1" id="KW-0805">Transcription regulation</keyword>
<dbReference type="SMART" id="SM00342">
    <property type="entry name" value="HTH_ARAC"/>
    <property type="match status" value="1"/>
</dbReference>
<proteinExistence type="predicted"/>
<dbReference type="AlphaFoldDB" id="A0A374P160"/>
<dbReference type="Pfam" id="PF12833">
    <property type="entry name" value="HTH_18"/>
    <property type="match status" value="1"/>
</dbReference>
<dbReference type="InterPro" id="IPR020449">
    <property type="entry name" value="Tscrpt_reg_AraC-type_HTH"/>
</dbReference>
<evidence type="ECO:0000313" key="6">
    <source>
        <dbReference type="EMBL" id="RGI97569.1"/>
    </source>
</evidence>
<dbReference type="PANTHER" id="PTHR43280">
    <property type="entry name" value="ARAC-FAMILY TRANSCRIPTIONAL REGULATOR"/>
    <property type="match status" value="1"/>
</dbReference>
<evidence type="ECO:0000256" key="2">
    <source>
        <dbReference type="ARBA" id="ARBA00023125"/>
    </source>
</evidence>
<keyword evidence="4" id="KW-0812">Transmembrane</keyword>
<evidence type="ECO:0000259" key="5">
    <source>
        <dbReference type="PROSITE" id="PS01124"/>
    </source>
</evidence>
<dbReference type="PRINTS" id="PR00032">
    <property type="entry name" value="HTHARAC"/>
</dbReference>
<protein>
    <submittedName>
        <fullName evidence="6">AraC family transcriptional regulator</fullName>
    </submittedName>
</protein>
<dbReference type="SUPFAM" id="SSF46689">
    <property type="entry name" value="Homeodomain-like"/>
    <property type="match status" value="2"/>
</dbReference>
<keyword evidence="2" id="KW-0238">DNA-binding</keyword>
<keyword evidence="4" id="KW-1133">Transmembrane helix</keyword>
<name>A0A374P160_9FIRM</name>
<dbReference type="InterPro" id="IPR018060">
    <property type="entry name" value="HTH_AraC"/>
</dbReference>
<organism evidence="6 7">
    <name type="scientific">Hungatella hathewayi</name>
    <dbReference type="NCBI Taxonomy" id="154046"/>
    <lineage>
        <taxon>Bacteria</taxon>
        <taxon>Bacillati</taxon>
        <taxon>Bacillota</taxon>
        <taxon>Clostridia</taxon>
        <taxon>Lachnospirales</taxon>
        <taxon>Lachnospiraceae</taxon>
        <taxon>Hungatella</taxon>
    </lineage>
</organism>
<comment type="caution">
    <text evidence="6">The sequence shown here is derived from an EMBL/GenBank/DDBJ whole genome shotgun (WGS) entry which is preliminary data.</text>
</comment>
<dbReference type="GO" id="GO:0003700">
    <property type="term" value="F:DNA-binding transcription factor activity"/>
    <property type="evidence" value="ECO:0007669"/>
    <property type="project" value="InterPro"/>
</dbReference>
<dbReference type="GO" id="GO:0043565">
    <property type="term" value="F:sequence-specific DNA binding"/>
    <property type="evidence" value="ECO:0007669"/>
    <property type="project" value="InterPro"/>
</dbReference>
<keyword evidence="4" id="KW-0472">Membrane</keyword>